<dbReference type="Proteomes" id="UP000673394">
    <property type="component" value="Unassembled WGS sequence"/>
</dbReference>
<comment type="caution">
    <text evidence="5">The sequence shown here is derived from an EMBL/GenBank/DDBJ whole genome shotgun (WGS) entry which is preliminary data.</text>
</comment>
<protein>
    <submittedName>
        <fullName evidence="5">Exonuclease domain-containing protein</fullName>
    </submittedName>
</protein>
<dbReference type="GO" id="GO:0004527">
    <property type="term" value="F:exonuclease activity"/>
    <property type="evidence" value="ECO:0007669"/>
    <property type="project" value="UniProtKB-KW"/>
</dbReference>
<dbReference type="PANTHER" id="PTHR23044:SF61">
    <property type="entry name" value="3'-5' EXORIBONUCLEASE 1-RELATED"/>
    <property type="match status" value="1"/>
</dbReference>
<organism evidence="5 6">
    <name type="scientific">Paenibacillus lignilyticus</name>
    <dbReference type="NCBI Taxonomy" id="1172615"/>
    <lineage>
        <taxon>Bacteria</taxon>
        <taxon>Bacillati</taxon>
        <taxon>Bacillota</taxon>
        <taxon>Bacilli</taxon>
        <taxon>Bacillales</taxon>
        <taxon>Paenibacillaceae</taxon>
        <taxon>Paenibacillus</taxon>
    </lineage>
</organism>
<dbReference type="InterPro" id="IPR013520">
    <property type="entry name" value="Ribonucl_H"/>
</dbReference>
<dbReference type="InterPro" id="IPR012337">
    <property type="entry name" value="RNaseH-like_sf"/>
</dbReference>
<gene>
    <name evidence="5" type="ORF">I8J30_26510</name>
</gene>
<dbReference type="InterPro" id="IPR036397">
    <property type="entry name" value="RNaseH_sf"/>
</dbReference>
<sequence length="220" mass="25641">MKYIVYDLEFTVSRTQKYLSEIIEIGAIELRVLEGRLVMTDLFHTHVKPTTRPYLSKLTTEFTGITQEQVSHAPRFNEAAWAFYEWLGAEEYFLCSWGPDDKYQMIKHCHHHSIDLNLLQNYNDIQLQFTCLQETDINQRLGLVKSLALLDIPFFGKQHNALDDAFNTAKLFVKVFPKLTFQKNRVTEEFMFTNQIVYSSGQKEENRPFGQLASLLGMVT</sequence>
<name>A0ABS5CK63_9BACL</name>
<dbReference type="CDD" id="cd06133">
    <property type="entry name" value="ERI-1_3'hExo_like"/>
    <property type="match status" value="1"/>
</dbReference>
<dbReference type="InterPro" id="IPR051274">
    <property type="entry name" value="3-5_Exoribonuclease"/>
</dbReference>
<keyword evidence="3 5" id="KW-0269">Exonuclease</keyword>
<dbReference type="EMBL" id="JAGKSP010000016">
    <property type="protein sequence ID" value="MBP3966261.1"/>
    <property type="molecule type" value="Genomic_DNA"/>
</dbReference>
<evidence type="ECO:0000313" key="5">
    <source>
        <dbReference type="EMBL" id="MBP3966261.1"/>
    </source>
</evidence>
<reference evidence="5 6" key="1">
    <citation type="submission" date="2021-04" db="EMBL/GenBank/DDBJ databases">
        <title>Paenibacillus sp. DLE-14 whole genome sequence.</title>
        <authorList>
            <person name="Ham Y.J."/>
        </authorList>
    </citation>
    <scope>NUCLEOTIDE SEQUENCE [LARGE SCALE GENOMIC DNA]</scope>
    <source>
        <strain evidence="5 6">DLE-14</strain>
    </source>
</reference>
<dbReference type="InterPro" id="IPR047201">
    <property type="entry name" value="ERI-1_3'hExo-like"/>
</dbReference>
<dbReference type="Gene3D" id="3.30.420.10">
    <property type="entry name" value="Ribonuclease H-like superfamily/Ribonuclease H"/>
    <property type="match status" value="1"/>
</dbReference>
<proteinExistence type="predicted"/>
<evidence type="ECO:0000259" key="4">
    <source>
        <dbReference type="SMART" id="SM00479"/>
    </source>
</evidence>
<keyword evidence="6" id="KW-1185">Reference proteome</keyword>
<dbReference type="PANTHER" id="PTHR23044">
    <property type="entry name" value="3'-5' EXONUCLEASE ERI1-RELATED"/>
    <property type="match status" value="1"/>
</dbReference>
<evidence type="ECO:0000256" key="2">
    <source>
        <dbReference type="ARBA" id="ARBA00022801"/>
    </source>
</evidence>
<evidence type="ECO:0000256" key="1">
    <source>
        <dbReference type="ARBA" id="ARBA00022722"/>
    </source>
</evidence>
<dbReference type="Pfam" id="PF00929">
    <property type="entry name" value="RNase_T"/>
    <property type="match status" value="1"/>
</dbReference>
<feature type="domain" description="Exonuclease" evidence="4">
    <location>
        <begin position="2"/>
        <end position="181"/>
    </location>
</feature>
<keyword evidence="2" id="KW-0378">Hydrolase</keyword>
<keyword evidence="1" id="KW-0540">Nuclease</keyword>
<dbReference type="SUPFAM" id="SSF53098">
    <property type="entry name" value="Ribonuclease H-like"/>
    <property type="match status" value="1"/>
</dbReference>
<accession>A0ABS5CK63</accession>
<evidence type="ECO:0000256" key="3">
    <source>
        <dbReference type="ARBA" id="ARBA00022839"/>
    </source>
</evidence>
<evidence type="ECO:0000313" key="6">
    <source>
        <dbReference type="Proteomes" id="UP000673394"/>
    </source>
</evidence>
<dbReference type="SMART" id="SM00479">
    <property type="entry name" value="EXOIII"/>
    <property type="match status" value="1"/>
</dbReference>
<dbReference type="RefSeq" id="WP_210663293.1">
    <property type="nucleotide sequence ID" value="NZ_JAGKSP010000016.1"/>
</dbReference>